<evidence type="ECO:0000256" key="1">
    <source>
        <dbReference type="ARBA" id="ARBA00022741"/>
    </source>
</evidence>
<dbReference type="OrthoDB" id="2679579at2759"/>
<dbReference type="GO" id="GO:0005524">
    <property type="term" value="F:ATP binding"/>
    <property type="evidence" value="ECO:0007669"/>
    <property type="project" value="UniProtKB-KW"/>
</dbReference>
<name>A0A1B7MFI4_9AGAM</name>
<evidence type="ECO:0000313" key="3">
    <source>
        <dbReference type="EMBL" id="OAX31361.1"/>
    </source>
</evidence>
<dbReference type="InterPro" id="IPR043129">
    <property type="entry name" value="ATPase_NBD"/>
</dbReference>
<protein>
    <submittedName>
        <fullName evidence="3">Uncharacterized protein</fullName>
    </submittedName>
</protein>
<dbReference type="EMBL" id="KV449437">
    <property type="protein sequence ID" value="OAX31361.1"/>
    <property type="molecule type" value="Genomic_DNA"/>
</dbReference>
<evidence type="ECO:0000313" key="4">
    <source>
        <dbReference type="Proteomes" id="UP000092154"/>
    </source>
</evidence>
<keyword evidence="1" id="KW-0547">Nucleotide-binding</keyword>
<dbReference type="InterPro" id="IPR013126">
    <property type="entry name" value="Hsp_70_fam"/>
</dbReference>
<keyword evidence="2" id="KW-0067">ATP-binding</keyword>
<dbReference type="Pfam" id="PF00012">
    <property type="entry name" value="HSP70"/>
    <property type="match status" value="1"/>
</dbReference>
<organism evidence="3 4">
    <name type="scientific">Rhizopogon vinicolor AM-OR11-026</name>
    <dbReference type="NCBI Taxonomy" id="1314800"/>
    <lineage>
        <taxon>Eukaryota</taxon>
        <taxon>Fungi</taxon>
        <taxon>Dikarya</taxon>
        <taxon>Basidiomycota</taxon>
        <taxon>Agaricomycotina</taxon>
        <taxon>Agaricomycetes</taxon>
        <taxon>Agaricomycetidae</taxon>
        <taxon>Boletales</taxon>
        <taxon>Suillineae</taxon>
        <taxon>Rhizopogonaceae</taxon>
        <taxon>Rhizopogon</taxon>
    </lineage>
</organism>
<proteinExistence type="predicted"/>
<dbReference type="STRING" id="1314800.A0A1B7MFI4"/>
<dbReference type="GO" id="GO:0140662">
    <property type="term" value="F:ATP-dependent protein folding chaperone"/>
    <property type="evidence" value="ECO:0007669"/>
    <property type="project" value="InterPro"/>
</dbReference>
<dbReference type="AlphaFoldDB" id="A0A1B7MFI4"/>
<reference evidence="3 4" key="1">
    <citation type="submission" date="2016-06" db="EMBL/GenBank/DDBJ databases">
        <title>Comparative genomics of the ectomycorrhizal sister species Rhizopogon vinicolor and Rhizopogon vesiculosus (Basidiomycota: Boletales) reveals a divergence of the mating type B locus.</title>
        <authorList>
            <consortium name="DOE Joint Genome Institute"/>
            <person name="Mujic A.B."/>
            <person name="Kuo A."/>
            <person name="Tritt A."/>
            <person name="Lipzen A."/>
            <person name="Chen C."/>
            <person name="Johnson J."/>
            <person name="Sharma A."/>
            <person name="Barry K."/>
            <person name="Grigoriev I.V."/>
            <person name="Spatafora J.W."/>
        </authorList>
    </citation>
    <scope>NUCLEOTIDE SEQUENCE [LARGE SCALE GENOMIC DNA]</scope>
    <source>
        <strain evidence="3 4">AM-OR11-026</strain>
    </source>
</reference>
<dbReference type="Gene3D" id="3.90.640.10">
    <property type="entry name" value="Actin, Chain A, domain 4"/>
    <property type="match status" value="1"/>
</dbReference>
<feature type="non-terminal residue" evidence="3">
    <location>
        <position position="1"/>
    </location>
</feature>
<dbReference type="PANTHER" id="PTHR19375">
    <property type="entry name" value="HEAT SHOCK PROTEIN 70KDA"/>
    <property type="match status" value="1"/>
</dbReference>
<accession>A0A1B7MFI4</accession>
<dbReference type="SUPFAM" id="SSF53067">
    <property type="entry name" value="Actin-like ATPase domain"/>
    <property type="match status" value="1"/>
</dbReference>
<evidence type="ECO:0000256" key="2">
    <source>
        <dbReference type="ARBA" id="ARBA00022840"/>
    </source>
</evidence>
<dbReference type="Proteomes" id="UP000092154">
    <property type="component" value="Unassembled WGS sequence"/>
</dbReference>
<gene>
    <name evidence="3" type="ORF">K503DRAFT_703815</name>
</gene>
<dbReference type="InParanoid" id="A0A1B7MFI4"/>
<keyword evidence="4" id="KW-1185">Reference proteome</keyword>
<sequence>LRTVCEHAKRTLSSATQATIEIDALHEGIDFMSVLICPRFEELCGDLFGNTLEPDEKVLWDFSIHVHNTSTYIVVICEDSHRYPELINPIAPAPKEQ</sequence>